<keyword evidence="3" id="KW-1185">Reference proteome</keyword>
<evidence type="ECO:0000313" key="2">
    <source>
        <dbReference type="EMBL" id="TNJ63194.1"/>
    </source>
</evidence>
<protein>
    <submittedName>
        <fullName evidence="2">Uncharacterized protein</fullName>
    </submittedName>
</protein>
<dbReference type="RefSeq" id="WP_139605380.1">
    <property type="nucleotide sequence ID" value="NZ_VDCQ01000047.1"/>
</dbReference>
<dbReference type="AlphaFoldDB" id="A0A5C4T2C8"/>
<evidence type="ECO:0000256" key="1">
    <source>
        <dbReference type="SAM" id="Phobius"/>
    </source>
</evidence>
<gene>
    <name evidence="2" type="ORF">FE784_27055</name>
</gene>
<keyword evidence="1" id="KW-1133">Transmembrane helix</keyword>
<feature type="transmembrane region" description="Helical" evidence="1">
    <location>
        <begin position="6"/>
        <end position="26"/>
    </location>
</feature>
<keyword evidence="1" id="KW-0812">Transmembrane</keyword>
<name>A0A5C4T2C8_9BACL</name>
<accession>A0A5C4T2C8</accession>
<organism evidence="2 3">
    <name type="scientific">Paenibacillus hemerocallicola</name>
    <dbReference type="NCBI Taxonomy" id="1172614"/>
    <lineage>
        <taxon>Bacteria</taxon>
        <taxon>Bacillati</taxon>
        <taxon>Bacillota</taxon>
        <taxon>Bacilli</taxon>
        <taxon>Bacillales</taxon>
        <taxon>Paenibacillaceae</taxon>
        <taxon>Paenibacillus</taxon>
    </lineage>
</organism>
<dbReference type="OrthoDB" id="2112688at2"/>
<dbReference type="EMBL" id="VDCQ01000047">
    <property type="protein sequence ID" value="TNJ63194.1"/>
    <property type="molecule type" value="Genomic_DNA"/>
</dbReference>
<dbReference type="Proteomes" id="UP000307943">
    <property type="component" value="Unassembled WGS sequence"/>
</dbReference>
<comment type="caution">
    <text evidence="2">The sequence shown here is derived from an EMBL/GenBank/DDBJ whole genome shotgun (WGS) entry which is preliminary data.</text>
</comment>
<keyword evidence="1" id="KW-0472">Membrane</keyword>
<reference evidence="2 3" key="1">
    <citation type="submission" date="2019-05" db="EMBL/GenBank/DDBJ databases">
        <title>We sequenced the genome of Paenibacillus hemerocallicola KCTC 33185 for further insight into its adaptation and study the phylogeny of Paenibacillus.</title>
        <authorList>
            <person name="Narsing Rao M.P."/>
        </authorList>
    </citation>
    <scope>NUCLEOTIDE SEQUENCE [LARGE SCALE GENOMIC DNA]</scope>
    <source>
        <strain evidence="2 3">KCTC 33185</strain>
    </source>
</reference>
<evidence type="ECO:0000313" key="3">
    <source>
        <dbReference type="Proteomes" id="UP000307943"/>
    </source>
</evidence>
<sequence length="175" mass="19554">MNKKSVWLTAVIVASFITCGGIWYTVSNAQGSPDKPVVQKPIDPQAKTQEYINQPEPIYKGNKDMQEQLLAKKDEITTKIRLVDNQTISSTKLTTWGEYLQAEGGNVKHSEIDDNRLVWKVAIDCPDGIHTKGGTFLKATMLLVMDAETGKLFEKVIDGERDWNTINPSIRSMGK</sequence>
<proteinExistence type="predicted"/>